<dbReference type="Gene3D" id="3.30.700.10">
    <property type="entry name" value="Glycoprotein, Type 4 Pilin"/>
    <property type="match status" value="1"/>
</dbReference>
<evidence type="ECO:0000313" key="3">
    <source>
        <dbReference type="Proteomes" id="UP000003688"/>
    </source>
</evidence>
<dbReference type="InterPro" id="IPR045584">
    <property type="entry name" value="Pilin-like"/>
</dbReference>
<name>B9XL70_PEDPL</name>
<keyword evidence="1" id="KW-0472">Membrane</keyword>
<reference evidence="2 3" key="1">
    <citation type="journal article" date="2011" name="J. Bacteriol.">
        <title>Genome sequence of 'Pedosphaera parvula' Ellin514, an aerobic Verrucomicrobial isolate from pasture soil.</title>
        <authorList>
            <person name="Kant R."/>
            <person name="van Passel M.W."/>
            <person name="Sangwan P."/>
            <person name="Palva A."/>
            <person name="Lucas S."/>
            <person name="Copeland A."/>
            <person name="Lapidus A."/>
            <person name="Glavina Del Rio T."/>
            <person name="Dalin E."/>
            <person name="Tice H."/>
            <person name="Bruce D."/>
            <person name="Goodwin L."/>
            <person name="Pitluck S."/>
            <person name="Chertkov O."/>
            <person name="Larimer F.W."/>
            <person name="Land M.L."/>
            <person name="Hauser L."/>
            <person name="Brettin T.S."/>
            <person name="Detter J.C."/>
            <person name="Han S."/>
            <person name="de Vos W.M."/>
            <person name="Janssen P.H."/>
            <person name="Smidt H."/>
        </authorList>
    </citation>
    <scope>NUCLEOTIDE SEQUENCE [LARGE SCALE GENOMIC DNA]</scope>
    <source>
        <strain evidence="2 3">Ellin514</strain>
    </source>
</reference>
<proteinExistence type="predicted"/>
<dbReference type="Pfam" id="PF07963">
    <property type="entry name" value="N_methyl"/>
    <property type="match status" value="1"/>
</dbReference>
<dbReference type="STRING" id="320771.Cflav_PD2265"/>
<evidence type="ECO:0008006" key="4">
    <source>
        <dbReference type="Google" id="ProtNLM"/>
    </source>
</evidence>
<dbReference type="PROSITE" id="PS00409">
    <property type="entry name" value="PROKAR_NTER_METHYL"/>
    <property type="match status" value="1"/>
</dbReference>
<keyword evidence="1" id="KW-0812">Transmembrane</keyword>
<evidence type="ECO:0000313" key="2">
    <source>
        <dbReference type="EMBL" id="EEF59421.1"/>
    </source>
</evidence>
<dbReference type="InterPro" id="IPR012902">
    <property type="entry name" value="N_methyl_site"/>
</dbReference>
<dbReference type="SUPFAM" id="SSF54523">
    <property type="entry name" value="Pili subunits"/>
    <property type="match status" value="1"/>
</dbReference>
<dbReference type="PANTHER" id="PTHR30093:SF2">
    <property type="entry name" value="TYPE II SECRETION SYSTEM PROTEIN H"/>
    <property type="match status" value="1"/>
</dbReference>
<evidence type="ECO:0000256" key="1">
    <source>
        <dbReference type="SAM" id="Phobius"/>
    </source>
</evidence>
<feature type="transmembrane region" description="Helical" evidence="1">
    <location>
        <begin position="12"/>
        <end position="36"/>
    </location>
</feature>
<dbReference type="OrthoDB" id="258730at2"/>
<comment type="caution">
    <text evidence="2">The sequence shown here is derived from an EMBL/GenBank/DDBJ whole genome shotgun (WGS) entry which is preliminary data.</text>
</comment>
<dbReference type="RefSeq" id="WP_007416561.1">
    <property type="nucleotide sequence ID" value="NZ_ABOX02000028.1"/>
</dbReference>
<accession>B9XL70</accession>
<dbReference type="EMBL" id="ABOX02000028">
    <property type="protein sequence ID" value="EEF59421.1"/>
    <property type="molecule type" value="Genomic_DNA"/>
</dbReference>
<dbReference type="AlphaFoldDB" id="B9XL70"/>
<keyword evidence="1" id="KW-1133">Transmembrane helix</keyword>
<dbReference type="Proteomes" id="UP000003688">
    <property type="component" value="Unassembled WGS sequence"/>
</dbReference>
<protein>
    <recommendedName>
        <fullName evidence="4">Type II secretory pathway pseudopilin PulG-like protein</fullName>
    </recommendedName>
</protein>
<dbReference type="PANTHER" id="PTHR30093">
    <property type="entry name" value="GENERAL SECRETION PATHWAY PROTEIN G"/>
    <property type="match status" value="1"/>
</dbReference>
<dbReference type="NCBIfam" id="TIGR02532">
    <property type="entry name" value="IV_pilin_GFxxxE"/>
    <property type="match status" value="1"/>
</dbReference>
<keyword evidence="3" id="KW-1185">Reference proteome</keyword>
<sequence length="304" mass="33434" precursor="true">MRPLHQETASAGFTLIELLVVIAIIAILAGLLLPALAVAKEKGRRAACLSNQRQLGLAARLYMDDYNGGLFHHHEGWVLDDGTQTDTLPSDPAGCAGGGSGNSQAEKPWVIFFQPYLKSRQVAFCPSDRTVRSTFLAVNLMQYNGEIADVSQEPPVDSEQALAEKDFLTIESYLLDSVFTHRSARYAVEGALGGFATDTAVANLSNRNLILFSERNSEAMNARDNPDYGAVSQDDYDTWVGEAALVQWGSGNYANQGWIKYNRHLKGANYVYADGHAEYARWTKARLDQYPDHLVRKPLPAPPL</sequence>
<organism evidence="2 3">
    <name type="scientific">Pedosphaera parvula (strain Ellin514)</name>
    <dbReference type="NCBI Taxonomy" id="320771"/>
    <lineage>
        <taxon>Bacteria</taxon>
        <taxon>Pseudomonadati</taxon>
        <taxon>Verrucomicrobiota</taxon>
        <taxon>Pedosphaerae</taxon>
        <taxon>Pedosphaerales</taxon>
        <taxon>Pedosphaeraceae</taxon>
        <taxon>Pedosphaera</taxon>
    </lineage>
</organism>
<gene>
    <name evidence="2" type="ORF">Cflav_PD2265</name>
</gene>